<protein>
    <submittedName>
        <fullName evidence="5">Cytidyltransferase</fullName>
    </submittedName>
</protein>
<dbReference type="PANTHER" id="PTHR43793">
    <property type="entry name" value="FAD SYNTHASE"/>
    <property type="match status" value="1"/>
</dbReference>
<sequence length="234" mass="26464">MNVNDLASRASIYIRNVEQALDQIGRPIDGRVAEVVEAAKAYLKDSKHYFKEGDYATAISTASYAEGLLDALRMMGIMDIRWLTPSQLTAPARSKVFVAGTFDLLHPGHVLYLKQAWELGRVIAVVSRDSTVERIKRRRPIIPEDQRAFMVGSIEYVERARVGYEGDMFKVVEEEKPDIILLGPNQPFDESQIARELERRGINARVLRAKEEAKCDLCSTTRIVQKILSLNNKD</sequence>
<keyword evidence="1 5" id="KW-0808">Transferase</keyword>
<dbReference type="SUPFAM" id="SSF158372">
    <property type="entry name" value="AF1782-like"/>
    <property type="match status" value="1"/>
</dbReference>
<reference evidence="5" key="2">
    <citation type="submission" date="2020-09" db="EMBL/GenBank/DDBJ databases">
        <authorList>
            <person name="Sun Q."/>
            <person name="Ohkuma M."/>
        </authorList>
    </citation>
    <scope>NUCLEOTIDE SEQUENCE</scope>
    <source>
        <strain evidence="5">JCM 10088</strain>
    </source>
</reference>
<dbReference type="Proteomes" id="UP000610960">
    <property type="component" value="Unassembled WGS sequence"/>
</dbReference>
<accession>A0A830GT80</accession>
<evidence type="ECO:0000259" key="4">
    <source>
        <dbReference type="Pfam" id="PF04010"/>
    </source>
</evidence>
<comment type="caution">
    <text evidence="5">The sequence shown here is derived from an EMBL/GenBank/DDBJ whole genome shotgun (WGS) entry which is preliminary data.</text>
</comment>
<organism evidence="5 6">
    <name type="scientific">Thermocladium modestius</name>
    <dbReference type="NCBI Taxonomy" id="62609"/>
    <lineage>
        <taxon>Archaea</taxon>
        <taxon>Thermoproteota</taxon>
        <taxon>Thermoprotei</taxon>
        <taxon>Thermoproteales</taxon>
        <taxon>Thermoproteaceae</taxon>
        <taxon>Thermocladium</taxon>
    </lineage>
</organism>
<evidence type="ECO:0000313" key="6">
    <source>
        <dbReference type="Proteomes" id="UP000610960"/>
    </source>
</evidence>
<dbReference type="Gene3D" id="1.20.1270.90">
    <property type="entry name" value="AF1782-like"/>
    <property type="match status" value="1"/>
</dbReference>
<dbReference type="OrthoDB" id="1912at2157"/>
<dbReference type="AlphaFoldDB" id="A0A830GT80"/>
<keyword evidence="2" id="KW-0548">Nucleotidyltransferase</keyword>
<evidence type="ECO:0000256" key="1">
    <source>
        <dbReference type="ARBA" id="ARBA00022679"/>
    </source>
</evidence>
<proteinExistence type="predicted"/>
<feature type="domain" description="Cytidyltransferase-like" evidence="3">
    <location>
        <begin position="98"/>
        <end position="225"/>
    </location>
</feature>
<dbReference type="Pfam" id="PF01467">
    <property type="entry name" value="CTP_transf_like"/>
    <property type="match status" value="1"/>
</dbReference>
<evidence type="ECO:0000259" key="3">
    <source>
        <dbReference type="Pfam" id="PF01467"/>
    </source>
</evidence>
<name>A0A830GT80_9CREN</name>
<dbReference type="InterPro" id="IPR023140">
    <property type="entry name" value="DUF357"/>
</dbReference>
<keyword evidence="6" id="KW-1185">Reference proteome</keyword>
<dbReference type="PANTHER" id="PTHR43793:SF1">
    <property type="entry name" value="FAD SYNTHASE"/>
    <property type="match status" value="1"/>
</dbReference>
<dbReference type="InterPro" id="IPR014729">
    <property type="entry name" value="Rossmann-like_a/b/a_fold"/>
</dbReference>
<dbReference type="InterPro" id="IPR036809">
    <property type="entry name" value="AF1782-like_sf"/>
</dbReference>
<dbReference type="InterPro" id="IPR050385">
    <property type="entry name" value="Archaeal_FAD_synthase"/>
</dbReference>
<dbReference type="EMBL" id="BMNL01000002">
    <property type="protein sequence ID" value="GGP20657.1"/>
    <property type="molecule type" value="Genomic_DNA"/>
</dbReference>
<gene>
    <name evidence="5" type="ORF">GCM10007981_09620</name>
</gene>
<dbReference type="NCBIfam" id="TIGR00125">
    <property type="entry name" value="cyt_tran_rel"/>
    <property type="match status" value="1"/>
</dbReference>
<dbReference type="RefSeq" id="WP_188596282.1">
    <property type="nucleotide sequence ID" value="NZ_BMNL01000002.1"/>
</dbReference>
<dbReference type="InterPro" id="IPR004821">
    <property type="entry name" value="Cyt_trans-like"/>
</dbReference>
<dbReference type="Gene3D" id="3.40.50.620">
    <property type="entry name" value="HUPs"/>
    <property type="match status" value="1"/>
</dbReference>
<feature type="domain" description="DUF357" evidence="4">
    <location>
        <begin position="13"/>
        <end position="77"/>
    </location>
</feature>
<reference evidence="5" key="1">
    <citation type="journal article" date="2014" name="Int. J. Syst. Evol. Microbiol.">
        <title>Complete genome sequence of Corynebacterium casei LMG S-19264T (=DSM 44701T), isolated from a smear-ripened cheese.</title>
        <authorList>
            <consortium name="US DOE Joint Genome Institute (JGI-PGF)"/>
            <person name="Walter F."/>
            <person name="Albersmeier A."/>
            <person name="Kalinowski J."/>
            <person name="Ruckert C."/>
        </authorList>
    </citation>
    <scope>NUCLEOTIDE SEQUENCE</scope>
    <source>
        <strain evidence="5">JCM 10088</strain>
    </source>
</reference>
<dbReference type="SUPFAM" id="SSF52374">
    <property type="entry name" value="Nucleotidylyl transferase"/>
    <property type="match status" value="1"/>
</dbReference>
<evidence type="ECO:0000256" key="2">
    <source>
        <dbReference type="ARBA" id="ARBA00022695"/>
    </source>
</evidence>
<evidence type="ECO:0000313" key="5">
    <source>
        <dbReference type="EMBL" id="GGP20657.1"/>
    </source>
</evidence>
<dbReference type="GO" id="GO:0016779">
    <property type="term" value="F:nucleotidyltransferase activity"/>
    <property type="evidence" value="ECO:0007669"/>
    <property type="project" value="UniProtKB-KW"/>
</dbReference>
<dbReference type="Pfam" id="PF04010">
    <property type="entry name" value="DUF357"/>
    <property type="match status" value="1"/>
</dbReference>